<evidence type="ECO:0000313" key="10">
    <source>
        <dbReference type="EMBL" id="QYR52923.1"/>
    </source>
</evidence>
<evidence type="ECO:0000256" key="8">
    <source>
        <dbReference type="SAM" id="SignalP"/>
    </source>
</evidence>
<keyword evidence="11" id="KW-1185">Reference proteome</keyword>
<feature type="domain" description="Cytochrome c" evidence="9">
    <location>
        <begin position="68"/>
        <end position="150"/>
    </location>
</feature>
<evidence type="ECO:0000256" key="5">
    <source>
        <dbReference type="ARBA" id="ARBA00023004"/>
    </source>
</evidence>
<gene>
    <name evidence="10" type="ORF">H8L67_10200</name>
</gene>
<evidence type="ECO:0000259" key="9">
    <source>
        <dbReference type="PROSITE" id="PS51007"/>
    </source>
</evidence>
<evidence type="ECO:0000256" key="1">
    <source>
        <dbReference type="ARBA" id="ARBA00022448"/>
    </source>
</evidence>
<protein>
    <submittedName>
        <fullName evidence="10">C-type cytochrome</fullName>
    </submittedName>
</protein>
<evidence type="ECO:0000256" key="2">
    <source>
        <dbReference type="ARBA" id="ARBA00022617"/>
    </source>
</evidence>
<feature type="domain" description="Cytochrome c" evidence="9">
    <location>
        <begin position="165"/>
        <end position="266"/>
    </location>
</feature>
<keyword evidence="1" id="KW-0813">Transport</keyword>
<dbReference type="SUPFAM" id="SSF46626">
    <property type="entry name" value="Cytochrome c"/>
    <property type="match status" value="2"/>
</dbReference>
<name>A0ABX8WPE0_9GAMM</name>
<organism evidence="10 11">
    <name type="scientific">Lysobacter soyae</name>
    <dbReference type="NCBI Taxonomy" id="2764185"/>
    <lineage>
        <taxon>Bacteria</taxon>
        <taxon>Pseudomonadati</taxon>
        <taxon>Pseudomonadota</taxon>
        <taxon>Gammaproteobacteria</taxon>
        <taxon>Lysobacterales</taxon>
        <taxon>Lysobacteraceae</taxon>
        <taxon>Lysobacter</taxon>
    </lineage>
</organism>
<accession>A0ABX8WPE0</accession>
<dbReference type="PANTHER" id="PTHR33751:SF9">
    <property type="entry name" value="CYTOCHROME C4"/>
    <property type="match status" value="1"/>
</dbReference>
<evidence type="ECO:0000256" key="3">
    <source>
        <dbReference type="ARBA" id="ARBA00022723"/>
    </source>
</evidence>
<dbReference type="InterPro" id="IPR036909">
    <property type="entry name" value="Cyt_c-like_dom_sf"/>
</dbReference>
<dbReference type="PROSITE" id="PS51007">
    <property type="entry name" value="CYTC"/>
    <property type="match status" value="2"/>
</dbReference>
<dbReference type="InterPro" id="IPR009056">
    <property type="entry name" value="Cyt_c-like_dom"/>
</dbReference>
<dbReference type="EMBL" id="CP080544">
    <property type="protein sequence ID" value="QYR52923.1"/>
    <property type="molecule type" value="Genomic_DNA"/>
</dbReference>
<evidence type="ECO:0000256" key="4">
    <source>
        <dbReference type="ARBA" id="ARBA00022982"/>
    </source>
</evidence>
<sequence length="307" mass="31653">MRHLRTWSVAGIAALALAGYAVAQNAPVAPEAAAPVAEAAPADTAAAPAPAGGLDPKALEALDATHWGDAKAGAAKAGACAACHGLDGNGTNAALYPRLAGLGERYIARQLALFKSGHRTTGNAGLMIPYATALSAQDMRDVGAYFATQKSGAGVADETEVTDPKSPYKGMKFFEIGQQLYLRGDAKRGVVACMACHGPDGKGNPGPAYPHISGQQDWYVSRRLTEYRDMESTVKDDKLHALMAQEVKTLTDEEIKALGSYIQGLHDRSEEADGDRVAKFMAAEAAAPAPAPAAAAAAPAETAPAAN</sequence>
<evidence type="ECO:0000256" key="7">
    <source>
        <dbReference type="SAM" id="MobiDB-lite"/>
    </source>
</evidence>
<feature type="chain" id="PRO_5047152879" evidence="8">
    <location>
        <begin position="24"/>
        <end position="307"/>
    </location>
</feature>
<keyword evidence="8" id="KW-0732">Signal</keyword>
<dbReference type="Proteomes" id="UP000824755">
    <property type="component" value="Chromosome"/>
</dbReference>
<keyword evidence="5 6" id="KW-0408">Iron</keyword>
<proteinExistence type="predicted"/>
<keyword evidence="4" id="KW-0249">Electron transport</keyword>
<keyword evidence="3 6" id="KW-0479">Metal-binding</keyword>
<keyword evidence="2 6" id="KW-0349">Heme</keyword>
<dbReference type="Pfam" id="PF00034">
    <property type="entry name" value="Cytochrom_C"/>
    <property type="match status" value="2"/>
</dbReference>
<dbReference type="PANTHER" id="PTHR33751">
    <property type="entry name" value="CBB3-TYPE CYTOCHROME C OXIDASE SUBUNIT FIXP"/>
    <property type="match status" value="1"/>
</dbReference>
<dbReference type="RefSeq" id="WP_220379743.1">
    <property type="nucleotide sequence ID" value="NZ_CP080544.1"/>
</dbReference>
<reference evidence="10 11" key="1">
    <citation type="submission" date="2021-08" db="EMBL/GenBank/DDBJ databases">
        <title>Lysobacter sp. strain CJ11 Genome sequencing and assembly.</title>
        <authorList>
            <person name="Kim I."/>
        </authorList>
    </citation>
    <scope>NUCLEOTIDE SEQUENCE [LARGE SCALE GENOMIC DNA]</scope>
    <source>
        <strain evidence="10 11">CJ11</strain>
    </source>
</reference>
<evidence type="ECO:0000256" key="6">
    <source>
        <dbReference type="PROSITE-ProRule" id="PRU00433"/>
    </source>
</evidence>
<feature type="signal peptide" evidence="8">
    <location>
        <begin position="1"/>
        <end position="23"/>
    </location>
</feature>
<dbReference type="InterPro" id="IPR050597">
    <property type="entry name" value="Cytochrome_c_Oxidase_Subunit"/>
</dbReference>
<feature type="region of interest" description="Disordered" evidence="7">
    <location>
        <begin position="288"/>
        <end position="307"/>
    </location>
</feature>
<dbReference type="Gene3D" id="1.10.760.10">
    <property type="entry name" value="Cytochrome c-like domain"/>
    <property type="match status" value="2"/>
</dbReference>
<evidence type="ECO:0000313" key="11">
    <source>
        <dbReference type="Proteomes" id="UP000824755"/>
    </source>
</evidence>